<dbReference type="InterPro" id="IPR052950">
    <property type="entry name" value="CISD"/>
</dbReference>
<dbReference type="Pfam" id="PF09360">
    <property type="entry name" value="zf-CDGSH"/>
    <property type="match status" value="1"/>
</dbReference>
<feature type="domain" description="Iron-binding zinc finger CDGSH type" evidence="6">
    <location>
        <begin position="61"/>
        <end position="97"/>
    </location>
</feature>
<dbReference type="GO" id="GO:0005739">
    <property type="term" value="C:mitochondrion"/>
    <property type="evidence" value="ECO:0007669"/>
    <property type="project" value="TreeGrafter"/>
</dbReference>
<dbReference type="GO" id="GO:0046872">
    <property type="term" value="F:metal ion binding"/>
    <property type="evidence" value="ECO:0007669"/>
    <property type="project" value="UniProtKB-KW"/>
</dbReference>
<evidence type="ECO:0000313" key="8">
    <source>
        <dbReference type="Proteomes" id="UP000005408"/>
    </source>
</evidence>
<dbReference type="EnsemblMetazoa" id="G27717.3">
    <property type="protein sequence ID" value="G27717.3:cds"/>
    <property type="gene ID" value="G27717"/>
</dbReference>
<sequence length="128" mass="14418">MSNSETETKVEEACKYPAVAMYGPCTVSDLKQGDVRLWCACGLSKKQPWCDGSHKGTGIKPLRWKVSKEQRLFQICACKYTKDPPFCDATHTNLPCQVLQRQEVCPWQQDSHNSNSKLCTGCGWVPDF</sequence>
<accession>A0A8W8LJ25</accession>
<keyword evidence="8" id="KW-1185">Reference proteome</keyword>
<dbReference type="InterPro" id="IPR018967">
    <property type="entry name" value="FeS-contain_CDGSH-typ"/>
</dbReference>
<keyword evidence="1" id="KW-0001">2Fe-2S</keyword>
<evidence type="ECO:0000259" key="6">
    <source>
        <dbReference type="SMART" id="SM00704"/>
    </source>
</evidence>
<dbReference type="AlphaFoldDB" id="A0A8W8LJ25"/>
<dbReference type="SMART" id="SM00704">
    <property type="entry name" value="ZnF_CDGSH"/>
    <property type="match status" value="2"/>
</dbReference>
<evidence type="ECO:0000313" key="7">
    <source>
        <dbReference type="EnsemblMetazoa" id="G27717.5:cds"/>
    </source>
</evidence>
<evidence type="ECO:0000256" key="3">
    <source>
        <dbReference type="ARBA" id="ARBA00023004"/>
    </source>
</evidence>
<dbReference type="OMA" id="YALCACK"/>
<dbReference type="PANTHER" id="PTHR46491">
    <property type="entry name" value="CDGSH IRON SULFUR DOMAIN PROTEIN HOMOLOG"/>
    <property type="match status" value="1"/>
</dbReference>
<keyword evidence="4" id="KW-0411">Iron-sulfur</keyword>
<reference evidence="7" key="1">
    <citation type="submission" date="2022-08" db="UniProtKB">
        <authorList>
            <consortium name="EnsemblMetazoa"/>
        </authorList>
    </citation>
    <scope>IDENTIFICATION</scope>
    <source>
        <strain evidence="7">05x7-T-G4-1.051#20</strain>
    </source>
</reference>
<keyword evidence="3" id="KW-0408">Iron</keyword>
<dbReference type="Proteomes" id="UP000005408">
    <property type="component" value="Unassembled WGS sequence"/>
</dbReference>
<dbReference type="GO" id="GO:0051537">
    <property type="term" value="F:2 iron, 2 sulfur cluster binding"/>
    <property type="evidence" value="ECO:0007669"/>
    <property type="project" value="UniProtKB-KW"/>
</dbReference>
<name>A0A8W8LJ25_MAGGI</name>
<keyword evidence="2" id="KW-0479">Metal-binding</keyword>
<dbReference type="EnsemblMetazoa" id="G27717.2">
    <property type="protein sequence ID" value="G27717.2:cds"/>
    <property type="gene ID" value="G27717"/>
</dbReference>
<dbReference type="EnsemblMetazoa" id="G27717.1">
    <property type="protein sequence ID" value="G27717.1:cds"/>
    <property type="gene ID" value="G27717"/>
</dbReference>
<evidence type="ECO:0000256" key="4">
    <source>
        <dbReference type="ARBA" id="ARBA00023014"/>
    </source>
</evidence>
<protein>
    <recommendedName>
        <fullName evidence="6">Iron-binding zinc finger CDGSH type domain-containing protein</fullName>
    </recommendedName>
</protein>
<dbReference type="EnsemblMetazoa" id="G27717.4">
    <property type="protein sequence ID" value="G27717.4:cds"/>
    <property type="gene ID" value="G27717"/>
</dbReference>
<dbReference type="InterPro" id="IPR042216">
    <property type="entry name" value="MitoNEET_CISD"/>
</dbReference>
<organism evidence="7 8">
    <name type="scientific">Magallana gigas</name>
    <name type="common">Pacific oyster</name>
    <name type="synonym">Crassostrea gigas</name>
    <dbReference type="NCBI Taxonomy" id="29159"/>
    <lineage>
        <taxon>Eukaryota</taxon>
        <taxon>Metazoa</taxon>
        <taxon>Spiralia</taxon>
        <taxon>Lophotrochozoa</taxon>
        <taxon>Mollusca</taxon>
        <taxon>Bivalvia</taxon>
        <taxon>Autobranchia</taxon>
        <taxon>Pteriomorphia</taxon>
        <taxon>Ostreida</taxon>
        <taxon>Ostreoidea</taxon>
        <taxon>Ostreidae</taxon>
        <taxon>Magallana</taxon>
    </lineage>
</organism>
<feature type="domain" description="Iron-binding zinc finger CDGSH type" evidence="6">
    <location>
        <begin position="22"/>
        <end position="60"/>
    </location>
</feature>
<dbReference type="Gene3D" id="3.40.5.90">
    <property type="entry name" value="CDGSH iron-sulfur domain, mitoNEET-type"/>
    <property type="match status" value="2"/>
</dbReference>
<evidence type="ECO:0000256" key="1">
    <source>
        <dbReference type="ARBA" id="ARBA00022714"/>
    </source>
</evidence>
<dbReference type="PANTHER" id="PTHR46491:SF3">
    <property type="entry name" value="CDGSH IRON-SULFUR DOMAIN-CONTAINING PROTEIN 3, MITOCHONDRIAL"/>
    <property type="match status" value="1"/>
</dbReference>
<evidence type="ECO:0000256" key="2">
    <source>
        <dbReference type="ARBA" id="ARBA00022723"/>
    </source>
</evidence>
<evidence type="ECO:0000256" key="5">
    <source>
        <dbReference type="ARBA" id="ARBA00034078"/>
    </source>
</evidence>
<proteinExistence type="predicted"/>
<dbReference type="EnsemblMetazoa" id="G27717.5">
    <property type="protein sequence ID" value="G27717.5:cds"/>
    <property type="gene ID" value="G27717"/>
</dbReference>
<comment type="cofactor">
    <cofactor evidence="5">
        <name>[2Fe-2S] cluster</name>
        <dbReference type="ChEBI" id="CHEBI:190135"/>
    </cofactor>
</comment>